<reference evidence="1 2" key="1">
    <citation type="submission" date="2019-01" db="EMBL/GenBank/DDBJ databases">
        <title>The genome sequence of Lactobacillus crispatus L49.</title>
        <authorList>
            <person name="Zhong J."/>
            <person name="Zhang J."/>
        </authorList>
    </citation>
    <scope>NUCLEOTIDE SEQUENCE [LARGE SCALE GENOMIC DNA]</scope>
    <source>
        <strain evidence="1 2">L49</strain>
    </source>
</reference>
<evidence type="ECO:0000313" key="1">
    <source>
        <dbReference type="EMBL" id="RXF54743.1"/>
    </source>
</evidence>
<name>A0A4Q0LLK6_9LACO</name>
<gene>
    <name evidence="1" type="ORF">ERD32_11445</name>
</gene>
<comment type="caution">
    <text evidence="1">The sequence shown here is derived from an EMBL/GenBank/DDBJ whole genome shotgun (WGS) entry which is preliminary data.</text>
</comment>
<protein>
    <submittedName>
        <fullName evidence="1">Uncharacterized protein</fullName>
    </submittedName>
</protein>
<dbReference type="RefSeq" id="WP_101885653.1">
    <property type="nucleotide sequence ID" value="NZ_JABERN010000090.1"/>
</dbReference>
<evidence type="ECO:0000313" key="2">
    <source>
        <dbReference type="Proteomes" id="UP000289808"/>
    </source>
</evidence>
<dbReference type="EMBL" id="SCLX01000109">
    <property type="protein sequence ID" value="RXF54743.1"/>
    <property type="molecule type" value="Genomic_DNA"/>
</dbReference>
<sequence>MTEDAKLKQVINKIDSAIGWIYSLGSIVPNSLSAELNPDDDSVLIYLQTPNNLTIPSLLLNDQTYGYILEQDDASNGEGIIVSLAGSFMDATKPEERVDLDPKQLRQDMDYLYNAWYRLTQKNAEINSYYRDTDKMSTADVRENLQSILAASGLYGADILAQTETQLAQMPDAYLLAIPKEVQRSTDDDEAAGRVVYHMVMEIPNDSYLFKPDPDFSLLKNAPDKADQAVGNNEDSNLIGDPIERPEAEKLAAKFRQASEALVQNNLIPADSFGVEYDEEQHDLIVYLQSPNDVMIFQNDILGTKIATMIENESVEQCAAHLAISFILNFARDLQDTAGQISDDDWDAYCADLDYLYRLVFGFSYSIPDVDGYLSNTNERTLDDLRQKLNSYVQASDNEDKDQLIEIINKLGYGYLYSLMAYIDSISDDQDANVITNFLGHSLIYVPNQDIDAGFTPDPNFSVLDENNPHDTWQNGSIVIDSDQGDTSGIVAKLYPKIQSAAGNLTKRCDFEPGSINVQYSAKQGLTGILFQTPGRVLSPSFAWNAQNAAQLVDMEPEQLETQLTLDYVFGAFGEAIDDLANEIRKNQGQLDQDSLERINVDLAYNFERVTKLSHTYADMDPALKEMMGDDYAERKMRDFLTTSMVVDDNDAAYQVDGLLIRATYAQVFALYRLMHDSKLLEPKATTLLDMLKHQPEHPIKFDVVDDVDLFDNDHDDE</sequence>
<dbReference type="AlphaFoldDB" id="A0A4Q0LLK6"/>
<proteinExistence type="predicted"/>
<dbReference type="Proteomes" id="UP000289808">
    <property type="component" value="Unassembled WGS sequence"/>
</dbReference>
<accession>A0A4Q0LLK6</accession>
<organism evidence="1 2">
    <name type="scientific">Lactobacillus crispatus</name>
    <dbReference type="NCBI Taxonomy" id="47770"/>
    <lineage>
        <taxon>Bacteria</taxon>
        <taxon>Bacillati</taxon>
        <taxon>Bacillota</taxon>
        <taxon>Bacilli</taxon>
        <taxon>Lactobacillales</taxon>
        <taxon>Lactobacillaceae</taxon>
        <taxon>Lactobacillus</taxon>
    </lineage>
</organism>